<dbReference type="EMBL" id="QKYT01000468">
    <property type="protein sequence ID" value="RIA84798.1"/>
    <property type="molecule type" value="Genomic_DNA"/>
</dbReference>
<accession>A0A397SFL2</accession>
<proteinExistence type="predicted"/>
<evidence type="ECO:0000256" key="1">
    <source>
        <dbReference type="SAM" id="Phobius"/>
    </source>
</evidence>
<evidence type="ECO:0000313" key="2">
    <source>
        <dbReference type="EMBL" id="RIA84798.1"/>
    </source>
</evidence>
<keyword evidence="1" id="KW-0812">Transmembrane</keyword>
<feature type="transmembrane region" description="Helical" evidence="1">
    <location>
        <begin position="444"/>
        <end position="463"/>
    </location>
</feature>
<feature type="transmembrane region" description="Helical" evidence="1">
    <location>
        <begin position="12"/>
        <end position="33"/>
    </location>
</feature>
<dbReference type="Proteomes" id="UP000265703">
    <property type="component" value="Unassembled WGS sequence"/>
</dbReference>
<organism evidence="2 3">
    <name type="scientific">Glomus cerebriforme</name>
    <dbReference type="NCBI Taxonomy" id="658196"/>
    <lineage>
        <taxon>Eukaryota</taxon>
        <taxon>Fungi</taxon>
        <taxon>Fungi incertae sedis</taxon>
        <taxon>Mucoromycota</taxon>
        <taxon>Glomeromycotina</taxon>
        <taxon>Glomeromycetes</taxon>
        <taxon>Glomerales</taxon>
        <taxon>Glomeraceae</taxon>
        <taxon>Glomus</taxon>
    </lineage>
</organism>
<keyword evidence="1" id="KW-1133">Transmembrane helix</keyword>
<dbReference type="OrthoDB" id="2420183at2759"/>
<evidence type="ECO:0000313" key="3">
    <source>
        <dbReference type="Proteomes" id="UP000265703"/>
    </source>
</evidence>
<name>A0A397SFL2_9GLOM</name>
<gene>
    <name evidence="2" type="ORF">C1645_742064</name>
</gene>
<protein>
    <submittedName>
        <fullName evidence="2">Uncharacterized protein</fullName>
    </submittedName>
</protein>
<reference evidence="2 3" key="1">
    <citation type="submission" date="2018-06" db="EMBL/GenBank/DDBJ databases">
        <title>Comparative genomics reveals the genomic features of Rhizophagus irregularis, R. cerebriforme, R. diaphanum and Gigaspora rosea, and their symbiotic lifestyle signature.</title>
        <authorList>
            <person name="Morin E."/>
            <person name="San Clemente H."/>
            <person name="Chen E.C.H."/>
            <person name="De La Providencia I."/>
            <person name="Hainaut M."/>
            <person name="Kuo A."/>
            <person name="Kohler A."/>
            <person name="Murat C."/>
            <person name="Tang N."/>
            <person name="Roy S."/>
            <person name="Loubradou J."/>
            <person name="Henrissat B."/>
            <person name="Grigoriev I.V."/>
            <person name="Corradi N."/>
            <person name="Roux C."/>
            <person name="Martin F.M."/>
        </authorList>
    </citation>
    <scope>NUCLEOTIDE SEQUENCE [LARGE SCALE GENOMIC DNA]</scope>
    <source>
        <strain evidence="2 3">DAOM 227022</strain>
    </source>
</reference>
<feature type="transmembrane region" description="Helical" evidence="1">
    <location>
        <begin position="53"/>
        <end position="74"/>
    </location>
</feature>
<dbReference type="PROSITE" id="PS51257">
    <property type="entry name" value="PROKAR_LIPOPROTEIN"/>
    <property type="match status" value="1"/>
</dbReference>
<comment type="caution">
    <text evidence="2">The sequence shown here is derived from an EMBL/GenBank/DDBJ whole genome shotgun (WGS) entry which is preliminary data.</text>
</comment>
<keyword evidence="1" id="KW-0472">Membrane</keyword>
<dbReference type="AlphaFoldDB" id="A0A397SFL2"/>
<sequence>MNKELKNANNKVYPLYVNLVFGTVGVGCGIALWVLSNKHVDLAVYNLDINGVIAITGIAYSVMNLIIRTIFMWLMMWSLSRKLCGEGITINELALTTDLCHGRWYSIIKLAPKRVALIIGFEILLLLTDTGYKFGVQTGNTYGVENNITNSNSIGGGLFKEAHCEANYAECLTDMAASTLNDGVATAGLSTLDNWGFLQTFIWQENKNVLYSIPQRPYINADALNEVVSPNLNDQNVVTKRLNALVIGIVRTEVANAQNMNGWSFYGSEVVFCNGGPFAWNDTLTPVGDTIIIDGYSPNCTPGYHHMEIRMELCNGTVEWSIAPGQPVQAWNITNLSNLQCGPVGIDQIRGAQSIDTMQSTGGLYGLGNRLFSLTLIDQADAIASGANIDGWNVARTYVFQRIQVALNALGYVQNAWTGTDSQHIGVHGTTVIYEHRTIVYNSLNAAIASIMTLFIFSGTIFLTTQTYRITWAGTVSQTIGLILGDTRVSLFGACVDNMPKDDGHGQPYYICSTKIASVNQVNHLKLSTNPDFVVTKLNGSYAGIANTSVAN</sequence>
<keyword evidence="3" id="KW-1185">Reference proteome</keyword>